<dbReference type="AlphaFoldDB" id="A0A6J6F818"/>
<feature type="transmembrane region" description="Helical" evidence="1">
    <location>
        <begin position="86"/>
        <end position="104"/>
    </location>
</feature>
<accession>A0A6J6F818</accession>
<feature type="transmembrane region" description="Helical" evidence="1">
    <location>
        <begin position="401"/>
        <end position="421"/>
    </location>
</feature>
<feature type="transmembrane region" description="Helical" evidence="1">
    <location>
        <begin position="433"/>
        <end position="453"/>
    </location>
</feature>
<sequence>MSDTLTRVWSRAGARAAVMWSVVYVVVCATGQRFDTRYLGYGWQLIPWDVLSADPVRSVWYLHVQPPLWNLFLGGLAWASPLGDSITLQMAMAAIGVAGAFLAAELATSLGLSRRWAVVVALVATLNPEVLKGAFEPTYELATGVLLMSVLLVLVRLPSTTNARRGVLMLAVLVTATTMTRSLYHPVWAVALVLFGLWMVRGRIDRRTVMATLAVPVLVMGGWMAKNQFLFGDATLSSWFGMNLQRAVIPVLPRADLEKMHAAGEVSEIAMIGPFGNYDLYVDSMPPCESTRAHRSLSEATRTTDQWSPNFNYECFLPIYSIAGDDALAVIREHPEVWVEGRMWSLRATFAVATLPAESESIAMRFLDSTFSVARLDMGGVLSTYGWGTPIYGQLEAGVDFGLVLIPLYAVIILAGARVMVRRLRRRTMRTNDVALLATSFTVAFTIVVGTVAELGEQARFRTMVDPLATVVGALLIAAAVRAIRQRQASSVGR</sequence>
<protein>
    <submittedName>
        <fullName evidence="2">Unannotated protein</fullName>
    </submittedName>
</protein>
<proteinExistence type="predicted"/>
<name>A0A6J6F818_9ZZZZ</name>
<dbReference type="EMBL" id="CAEZTS010000118">
    <property type="protein sequence ID" value="CAB4584991.1"/>
    <property type="molecule type" value="Genomic_DNA"/>
</dbReference>
<keyword evidence="1" id="KW-1133">Transmembrane helix</keyword>
<feature type="transmembrane region" description="Helical" evidence="1">
    <location>
        <begin position="465"/>
        <end position="484"/>
    </location>
</feature>
<evidence type="ECO:0000313" key="2">
    <source>
        <dbReference type="EMBL" id="CAB4584991.1"/>
    </source>
</evidence>
<feature type="transmembrane region" description="Helical" evidence="1">
    <location>
        <begin position="185"/>
        <end position="201"/>
    </location>
</feature>
<feature type="transmembrane region" description="Helical" evidence="1">
    <location>
        <begin position="12"/>
        <end position="34"/>
    </location>
</feature>
<keyword evidence="1" id="KW-0812">Transmembrane</keyword>
<reference evidence="2" key="1">
    <citation type="submission" date="2020-05" db="EMBL/GenBank/DDBJ databases">
        <authorList>
            <person name="Chiriac C."/>
            <person name="Salcher M."/>
            <person name="Ghai R."/>
            <person name="Kavagutti S V."/>
        </authorList>
    </citation>
    <scope>NUCLEOTIDE SEQUENCE</scope>
</reference>
<gene>
    <name evidence="2" type="ORF">UFOPK1722_01287</name>
</gene>
<organism evidence="2">
    <name type="scientific">freshwater metagenome</name>
    <dbReference type="NCBI Taxonomy" id="449393"/>
    <lineage>
        <taxon>unclassified sequences</taxon>
        <taxon>metagenomes</taxon>
        <taxon>ecological metagenomes</taxon>
    </lineage>
</organism>
<evidence type="ECO:0000256" key="1">
    <source>
        <dbReference type="SAM" id="Phobius"/>
    </source>
</evidence>
<keyword evidence="1" id="KW-0472">Membrane</keyword>